<evidence type="ECO:0000256" key="5">
    <source>
        <dbReference type="PROSITE-ProRule" id="PRU00309"/>
    </source>
</evidence>
<evidence type="ECO:0000313" key="8">
    <source>
        <dbReference type="Proteomes" id="UP000653454"/>
    </source>
</evidence>
<keyword evidence="4 5" id="KW-0238">DNA-binding</keyword>
<evidence type="ECO:0000256" key="4">
    <source>
        <dbReference type="ARBA" id="ARBA00023125"/>
    </source>
</evidence>
<dbReference type="InterPro" id="IPR048365">
    <property type="entry name" value="TNP-like_RNaseH_N"/>
</dbReference>
<dbReference type="EMBL" id="CAJHNJ030000122">
    <property type="protein sequence ID" value="CAG9136031.1"/>
    <property type="molecule type" value="Genomic_DNA"/>
</dbReference>
<name>A0A8S4G8M4_PLUXY</name>
<dbReference type="GO" id="GO:0008270">
    <property type="term" value="F:zinc ion binding"/>
    <property type="evidence" value="ECO:0007669"/>
    <property type="project" value="UniProtKB-KW"/>
</dbReference>
<gene>
    <name evidence="7" type="ORF">PLXY2_LOCUS14279</name>
</gene>
<evidence type="ECO:0000256" key="1">
    <source>
        <dbReference type="ARBA" id="ARBA00022723"/>
    </source>
</evidence>
<keyword evidence="2 5" id="KW-0863">Zinc-finger</keyword>
<sequence length="202" mass="23184">MINPNFVRRIPNDPIIRSKWVEIIRKSRGEDYWKPAKSTVICSDHFHHKDLYYTKNQTGLRRLKKGVLPSKALFVLPAKSEESASSGEEAEAISEGFSKQPTISKWYANIDGSPGLTDDAFKILEAKRKQSNANMTCALIADEMAIRQQRLRYLTTYRLSQDHIELFFGSIRMHGGHNDNPNARQFKGIYRKLLCHMELKSA</sequence>
<protein>
    <submittedName>
        <fullName evidence="7">(diamondback moth) hypothetical protein</fullName>
    </submittedName>
</protein>
<accession>A0A8S4G8M4</accession>
<dbReference type="PROSITE" id="PS50950">
    <property type="entry name" value="ZF_THAP"/>
    <property type="match status" value="1"/>
</dbReference>
<evidence type="ECO:0000313" key="7">
    <source>
        <dbReference type="EMBL" id="CAG9136031.1"/>
    </source>
</evidence>
<dbReference type="Pfam" id="PF21789">
    <property type="entry name" value="TNP-like_RNaseH_C"/>
    <property type="match status" value="1"/>
</dbReference>
<keyword evidence="3" id="KW-0862">Zinc</keyword>
<dbReference type="Proteomes" id="UP000653454">
    <property type="component" value="Unassembled WGS sequence"/>
</dbReference>
<dbReference type="InterPro" id="IPR006612">
    <property type="entry name" value="THAP_Znf"/>
</dbReference>
<evidence type="ECO:0000259" key="6">
    <source>
        <dbReference type="PROSITE" id="PS50950"/>
    </source>
</evidence>
<reference evidence="7" key="1">
    <citation type="submission" date="2020-11" db="EMBL/GenBank/DDBJ databases">
        <authorList>
            <person name="Whiteford S."/>
        </authorList>
    </citation>
    <scope>NUCLEOTIDE SEQUENCE</scope>
</reference>
<evidence type="ECO:0000256" key="3">
    <source>
        <dbReference type="ARBA" id="ARBA00022833"/>
    </source>
</evidence>
<dbReference type="PANTHER" id="PTHR47577">
    <property type="entry name" value="THAP DOMAIN-CONTAINING PROTEIN 6"/>
    <property type="match status" value="1"/>
</dbReference>
<dbReference type="Pfam" id="PF05485">
    <property type="entry name" value="THAP"/>
    <property type="match status" value="1"/>
</dbReference>
<comment type="caution">
    <text evidence="7">The sequence shown here is derived from an EMBL/GenBank/DDBJ whole genome shotgun (WGS) entry which is preliminary data.</text>
</comment>
<proteinExistence type="predicted"/>
<dbReference type="InterPro" id="IPR048367">
    <property type="entry name" value="TNP-like_RNaseH_C"/>
</dbReference>
<dbReference type="SUPFAM" id="SSF57716">
    <property type="entry name" value="Glucocorticoid receptor-like (DNA-binding domain)"/>
    <property type="match status" value="1"/>
</dbReference>
<keyword evidence="1" id="KW-0479">Metal-binding</keyword>
<evidence type="ECO:0000256" key="2">
    <source>
        <dbReference type="ARBA" id="ARBA00022771"/>
    </source>
</evidence>
<dbReference type="AlphaFoldDB" id="A0A8S4G8M4"/>
<organism evidence="7 8">
    <name type="scientific">Plutella xylostella</name>
    <name type="common">Diamondback moth</name>
    <name type="synonym">Plutella maculipennis</name>
    <dbReference type="NCBI Taxonomy" id="51655"/>
    <lineage>
        <taxon>Eukaryota</taxon>
        <taxon>Metazoa</taxon>
        <taxon>Ecdysozoa</taxon>
        <taxon>Arthropoda</taxon>
        <taxon>Hexapoda</taxon>
        <taxon>Insecta</taxon>
        <taxon>Pterygota</taxon>
        <taxon>Neoptera</taxon>
        <taxon>Endopterygota</taxon>
        <taxon>Lepidoptera</taxon>
        <taxon>Glossata</taxon>
        <taxon>Ditrysia</taxon>
        <taxon>Yponomeutoidea</taxon>
        <taxon>Plutellidae</taxon>
        <taxon>Plutella</taxon>
    </lineage>
</organism>
<keyword evidence="8" id="KW-1185">Reference proteome</keyword>
<dbReference type="GO" id="GO:0003677">
    <property type="term" value="F:DNA binding"/>
    <property type="evidence" value="ECO:0007669"/>
    <property type="project" value="UniProtKB-UniRule"/>
</dbReference>
<feature type="domain" description="THAP-type" evidence="6">
    <location>
        <begin position="1"/>
        <end position="72"/>
    </location>
</feature>
<dbReference type="Pfam" id="PF21787">
    <property type="entry name" value="TNP-like_RNaseH_N"/>
    <property type="match status" value="1"/>
</dbReference>